<sequence>MTEIEYLNSEPIKEGINKLSNNIRTERSDLENYLSIYADKSIISRLDNNNNQVIFGRRGTGKTHLLYAFEDSVLKKGDEIGEITSFPIYIDLRKFLPLFTANSNPNIETSIIIFQSLLNEIINKILNHSKYIFGINEYGTYSRTELERIEKLKTILKKINIEFDGKIFKKLSDFEFSVEEQQNLKKSLNVSTEEANIGINKENGKKVTFSQENIQYISFNEISKILDDLTYHINGVRILCLLDEWSEVPINLQPYLAELLKRTFIASNYTFKIAAIPYRTRLRTTTYGNIKIGLEEGGDIFPINIDNRYIYEKDKNTTRNFYNELLRNHLIEINKDVFESIDEKKFINIFFATQALSEILIASAGIPRDFINLFILSYNNRTNLKQRIILKNVRNATTEWYSSDKKEEIDKDPLTKKFFEDLVNQIVVEKNKTHFLLPQRFSDNLQIKKLVDLRALHLREKGISHRHIHSKSYDVYSIDYGSYTSLDITKNTLDTDFNEMINQVKTIENIRDARSLSIEDEFFDKFNLAVGQGIKCPSCSKTIDTNHLAYIKQKICNNCFEKVE</sequence>
<dbReference type="Gene3D" id="3.40.50.300">
    <property type="entry name" value="P-loop containing nucleotide triphosphate hydrolases"/>
    <property type="match status" value="1"/>
</dbReference>
<dbReference type="InterPro" id="IPR056955">
    <property type="entry name" value="ORC-CDC6-like"/>
</dbReference>
<dbReference type="KEGG" id="tje:TJEJU_2258"/>
<dbReference type="EMBL" id="LT899436">
    <property type="protein sequence ID" value="SNR15944.1"/>
    <property type="molecule type" value="Genomic_DNA"/>
</dbReference>
<organism evidence="1 2">
    <name type="scientific">Tenacibaculum jejuense</name>
    <dbReference type="NCBI Taxonomy" id="584609"/>
    <lineage>
        <taxon>Bacteria</taxon>
        <taxon>Pseudomonadati</taxon>
        <taxon>Bacteroidota</taxon>
        <taxon>Flavobacteriia</taxon>
        <taxon>Flavobacteriales</taxon>
        <taxon>Flavobacteriaceae</taxon>
        <taxon>Tenacibaculum</taxon>
    </lineage>
</organism>
<dbReference type="SUPFAM" id="SSF52540">
    <property type="entry name" value="P-loop containing nucleoside triphosphate hydrolases"/>
    <property type="match status" value="1"/>
</dbReference>
<evidence type="ECO:0000313" key="1">
    <source>
        <dbReference type="EMBL" id="SNR15944.1"/>
    </source>
</evidence>
<proteinExistence type="predicted"/>
<dbReference type="AlphaFoldDB" id="A0A238UBT8"/>
<dbReference type="InterPro" id="IPR027417">
    <property type="entry name" value="P-loop_NTPase"/>
</dbReference>
<reference evidence="1 2" key="1">
    <citation type="submission" date="2017-07" db="EMBL/GenBank/DDBJ databases">
        <authorList>
            <person name="Sun Z.S."/>
            <person name="Albrecht U."/>
            <person name="Echele G."/>
            <person name="Lee C.C."/>
        </authorList>
    </citation>
    <scope>NUCLEOTIDE SEQUENCE [LARGE SCALE GENOMIC DNA]</scope>
    <source>
        <strain evidence="2">type strain: KCTC 22618</strain>
    </source>
</reference>
<name>A0A238UBT8_9FLAO</name>
<dbReference type="OrthoDB" id="8432819at2"/>
<evidence type="ECO:0000313" key="2">
    <source>
        <dbReference type="Proteomes" id="UP000215214"/>
    </source>
</evidence>
<dbReference type="Pfam" id="PF24389">
    <property type="entry name" value="ORC-CDC6-like"/>
    <property type="match status" value="1"/>
</dbReference>
<dbReference type="Proteomes" id="UP000215214">
    <property type="component" value="Chromosome TJEJU"/>
</dbReference>
<protein>
    <submittedName>
        <fullName evidence="1">Uncharacterized protein</fullName>
    </submittedName>
</protein>
<keyword evidence="2" id="KW-1185">Reference proteome</keyword>
<gene>
    <name evidence="1" type="ORF">TJEJU_2258</name>
</gene>
<dbReference type="RefSeq" id="WP_095072111.1">
    <property type="nucleotide sequence ID" value="NZ_LT899436.1"/>
</dbReference>
<accession>A0A238UBT8</accession>